<dbReference type="EMBL" id="MAAO01000012">
    <property type="protein sequence ID" value="OUR94059.1"/>
    <property type="molecule type" value="Genomic_DNA"/>
</dbReference>
<feature type="chain" id="PRO_5013391485" description="Secreted protein" evidence="1">
    <location>
        <begin position="23"/>
        <end position="119"/>
    </location>
</feature>
<evidence type="ECO:0000313" key="2">
    <source>
        <dbReference type="EMBL" id="OUR94059.1"/>
    </source>
</evidence>
<reference evidence="3" key="1">
    <citation type="journal article" date="2017" name="Proc. Natl. Acad. Sci. U.S.A.">
        <title>Simulation of Deepwater Horizon oil plume reveals substrate specialization within a complex community of hydrocarbon-degraders.</title>
        <authorList>
            <person name="Hu P."/>
            <person name="Dubinsky E.A."/>
            <person name="Probst A.J."/>
            <person name="Wang J."/>
            <person name="Sieber C.M.K."/>
            <person name="Tom L.M."/>
            <person name="Gardinali P."/>
            <person name="Banfield J.F."/>
            <person name="Atlas R.M."/>
            <person name="Andersen G.L."/>
        </authorList>
    </citation>
    <scope>NUCLEOTIDE SEQUENCE [LARGE SCALE GENOMIC DNA]</scope>
</reference>
<evidence type="ECO:0000256" key="1">
    <source>
        <dbReference type="SAM" id="SignalP"/>
    </source>
</evidence>
<comment type="caution">
    <text evidence="2">The sequence shown here is derived from an EMBL/GenBank/DDBJ whole genome shotgun (WGS) entry which is preliminary data.</text>
</comment>
<sequence>MKFIFIICATFLSLFLCSDAMAEVKCVGMYERHSNDDPLYEEVELEVTYEQFGQRRVEGQIFDYYYSVFFDENFSTYRSGIYFGPGYTSGTISTGSFKEGEALKLAVVKQQEVFTILCN</sequence>
<organism evidence="2 3">
    <name type="scientific">Halobacteriovorax marinus</name>
    <dbReference type="NCBI Taxonomy" id="97084"/>
    <lineage>
        <taxon>Bacteria</taxon>
        <taxon>Pseudomonadati</taxon>
        <taxon>Bdellovibrionota</taxon>
        <taxon>Bacteriovoracia</taxon>
        <taxon>Bacteriovoracales</taxon>
        <taxon>Halobacteriovoraceae</taxon>
        <taxon>Halobacteriovorax</taxon>
    </lineage>
</organism>
<evidence type="ECO:0008006" key="4">
    <source>
        <dbReference type="Google" id="ProtNLM"/>
    </source>
</evidence>
<dbReference type="AlphaFoldDB" id="A0A1Y5F326"/>
<protein>
    <recommendedName>
        <fullName evidence="4">Secreted protein</fullName>
    </recommendedName>
</protein>
<proteinExistence type="predicted"/>
<dbReference type="Proteomes" id="UP000196531">
    <property type="component" value="Unassembled WGS sequence"/>
</dbReference>
<accession>A0A1Y5F326</accession>
<evidence type="ECO:0000313" key="3">
    <source>
        <dbReference type="Proteomes" id="UP000196531"/>
    </source>
</evidence>
<gene>
    <name evidence="2" type="ORF">A9Q84_18270</name>
</gene>
<keyword evidence="1" id="KW-0732">Signal</keyword>
<name>A0A1Y5F326_9BACT</name>
<feature type="signal peptide" evidence="1">
    <location>
        <begin position="1"/>
        <end position="22"/>
    </location>
</feature>